<gene>
    <name evidence="1" type="ORF">mPipKuh1_010267</name>
</gene>
<dbReference type="EMBL" id="JACAGB010000006">
    <property type="protein sequence ID" value="KAF6358439.1"/>
    <property type="molecule type" value="Genomic_DNA"/>
</dbReference>
<accession>A0A7J7Y904</accession>
<name>A0A7J7Y904_PIPKU</name>
<dbReference type="AlphaFoldDB" id="A0A7J7Y904"/>
<sequence length="128" mass="14341">MGGCEASWHYDVATGRRLVGPKPQLLPAPQGASRTLGPHSNWLLSKLLHSRLLWETAVPPRDSHPLHTHCRGAARLGGLQIPFLNLSTPPFRKPSSSSHIACAMKQMYRCLFVFKRTFNSMSIQWVIQ</sequence>
<proteinExistence type="predicted"/>
<keyword evidence="2" id="KW-1185">Reference proteome</keyword>
<organism evidence="1 2">
    <name type="scientific">Pipistrellus kuhlii</name>
    <name type="common">Kuhl's pipistrelle</name>
    <dbReference type="NCBI Taxonomy" id="59472"/>
    <lineage>
        <taxon>Eukaryota</taxon>
        <taxon>Metazoa</taxon>
        <taxon>Chordata</taxon>
        <taxon>Craniata</taxon>
        <taxon>Vertebrata</taxon>
        <taxon>Euteleostomi</taxon>
        <taxon>Mammalia</taxon>
        <taxon>Eutheria</taxon>
        <taxon>Laurasiatheria</taxon>
        <taxon>Chiroptera</taxon>
        <taxon>Yangochiroptera</taxon>
        <taxon>Vespertilionidae</taxon>
        <taxon>Pipistrellus</taxon>
    </lineage>
</organism>
<protein>
    <submittedName>
        <fullName evidence="1">Uncharacterized protein</fullName>
    </submittedName>
</protein>
<reference evidence="1 2" key="1">
    <citation type="journal article" date="2020" name="Nature">
        <title>Six reference-quality genomes reveal evolution of bat adaptations.</title>
        <authorList>
            <person name="Jebb D."/>
            <person name="Huang Z."/>
            <person name="Pippel M."/>
            <person name="Hughes G.M."/>
            <person name="Lavrichenko K."/>
            <person name="Devanna P."/>
            <person name="Winkler S."/>
            <person name="Jermiin L.S."/>
            <person name="Skirmuntt E.C."/>
            <person name="Katzourakis A."/>
            <person name="Burkitt-Gray L."/>
            <person name="Ray D.A."/>
            <person name="Sullivan K.A.M."/>
            <person name="Roscito J.G."/>
            <person name="Kirilenko B.M."/>
            <person name="Davalos L.M."/>
            <person name="Corthals A.P."/>
            <person name="Power M.L."/>
            <person name="Jones G."/>
            <person name="Ransome R.D."/>
            <person name="Dechmann D.K.N."/>
            <person name="Locatelli A.G."/>
            <person name="Puechmaille S.J."/>
            <person name="Fedrigo O."/>
            <person name="Jarvis E.D."/>
            <person name="Hiller M."/>
            <person name="Vernes S.C."/>
            <person name="Myers E.W."/>
            <person name="Teeling E.C."/>
        </authorList>
    </citation>
    <scope>NUCLEOTIDE SEQUENCE [LARGE SCALE GENOMIC DNA]</scope>
    <source>
        <strain evidence="1">MPipKuh1</strain>
        <tissue evidence="1">Flight muscle</tissue>
    </source>
</reference>
<evidence type="ECO:0000313" key="2">
    <source>
        <dbReference type="Proteomes" id="UP000558488"/>
    </source>
</evidence>
<dbReference type="Proteomes" id="UP000558488">
    <property type="component" value="Unassembled WGS sequence"/>
</dbReference>
<evidence type="ECO:0000313" key="1">
    <source>
        <dbReference type="EMBL" id="KAF6358439.1"/>
    </source>
</evidence>
<comment type="caution">
    <text evidence="1">The sequence shown here is derived from an EMBL/GenBank/DDBJ whole genome shotgun (WGS) entry which is preliminary data.</text>
</comment>